<dbReference type="AlphaFoldDB" id="A0A821HF45"/>
<gene>
    <name evidence="1" type="ORF">OVN521_LOCUS47861</name>
</gene>
<keyword evidence="2" id="KW-1185">Reference proteome</keyword>
<dbReference type="EMBL" id="CAJOBG010096204">
    <property type="protein sequence ID" value="CAF4684723.1"/>
    <property type="molecule type" value="Genomic_DNA"/>
</dbReference>
<organism evidence="1 2">
    <name type="scientific">Rotaria magnacalcarata</name>
    <dbReference type="NCBI Taxonomy" id="392030"/>
    <lineage>
        <taxon>Eukaryota</taxon>
        <taxon>Metazoa</taxon>
        <taxon>Spiralia</taxon>
        <taxon>Gnathifera</taxon>
        <taxon>Rotifera</taxon>
        <taxon>Eurotatoria</taxon>
        <taxon>Bdelloidea</taxon>
        <taxon>Philodinida</taxon>
        <taxon>Philodinidae</taxon>
        <taxon>Rotaria</taxon>
    </lineage>
</organism>
<name>A0A821HF45_9BILA</name>
<protein>
    <submittedName>
        <fullName evidence="1">Uncharacterized protein</fullName>
    </submittedName>
</protein>
<accession>A0A821HF45</accession>
<evidence type="ECO:0000313" key="2">
    <source>
        <dbReference type="Proteomes" id="UP000663866"/>
    </source>
</evidence>
<evidence type="ECO:0000313" key="1">
    <source>
        <dbReference type="EMBL" id="CAF4684723.1"/>
    </source>
</evidence>
<reference evidence="1" key="1">
    <citation type="submission" date="2021-02" db="EMBL/GenBank/DDBJ databases">
        <authorList>
            <person name="Nowell W R."/>
        </authorList>
    </citation>
    <scope>NUCLEOTIDE SEQUENCE</scope>
</reference>
<dbReference type="Proteomes" id="UP000663866">
    <property type="component" value="Unassembled WGS sequence"/>
</dbReference>
<comment type="caution">
    <text evidence="1">The sequence shown here is derived from an EMBL/GenBank/DDBJ whole genome shotgun (WGS) entry which is preliminary data.</text>
</comment>
<feature type="non-terminal residue" evidence="1">
    <location>
        <position position="1"/>
    </location>
</feature>
<sequence>VNASFFVIISNQNELLSVPTHSILLPGQNVPNHVPTSMLSAWQIVSLDYSEWIDGVAYADLDGKYNDS</sequence>
<proteinExistence type="predicted"/>